<dbReference type="AlphaFoldDB" id="A0A2K1QIV7"/>
<evidence type="ECO:0000313" key="3">
    <source>
        <dbReference type="Proteomes" id="UP000243797"/>
    </source>
</evidence>
<protein>
    <recommendedName>
        <fullName evidence="4">F-box domain-containing protein</fullName>
    </recommendedName>
</protein>
<evidence type="ECO:0000313" key="2">
    <source>
        <dbReference type="EMBL" id="PNS15095.1"/>
    </source>
</evidence>
<evidence type="ECO:0008006" key="4">
    <source>
        <dbReference type="Google" id="ProtNLM"/>
    </source>
</evidence>
<feature type="region of interest" description="Disordered" evidence="1">
    <location>
        <begin position="437"/>
        <end position="495"/>
    </location>
</feature>
<name>A0A2K1QIV7_9PEZI</name>
<dbReference type="Proteomes" id="UP000243797">
    <property type="component" value="Unassembled WGS sequence"/>
</dbReference>
<evidence type="ECO:0000256" key="1">
    <source>
        <dbReference type="SAM" id="MobiDB-lite"/>
    </source>
</evidence>
<feature type="compositionally biased region" description="Acidic residues" evidence="1">
    <location>
        <begin position="440"/>
        <end position="487"/>
    </location>
</feature>
<reference evidence="2 3" key="1">
    <citation type="submission" date="2017-06" db="EMBL/GenBank/DDBJ databases">
        <title>Draft genome sequence of a variant of Elsinoe murrayae.</title>
        <authorList>
            <person name="Cheng Q."/>
        </authorList>
    </citation>
    <scope>NUCLEOTIDE SEQUENCE [LARGE SCALE GENOMIC DNA]</scope>
    <source>
        <strain evidence="2 3">CQ-2017a</strain>
    </source>
</reference>
<dbReference type="EMBL" id="NKHZ01000081">
    <property type="protein sequence ID" value="PNS15095.1"/>
    <property type="molecule type" value="Genomic_DNA"/>
</dbReference>
<organism evidence="2 3">
    <name type="scientific">Sphaceloma murrayae</name>
    <dbReference type="NCBI Taxonomy" id="2082308"/>
    <lineage>
        <taxon>Eukaryota</taxon>
        <taxon>Fungi</taxon>
        <taxon>Dikarya</taxon>
        <taxon>Ascomycota</taxon>
        <taxon>Pezizomycotina</taxon>
        <taxon>Dothideomycetes</taxon>
        <taxon>Dothideomycetidae</taxon>
        <taxon>Myriangiales</taxon>
        <taxon>Elsinoaceae</taxon>
        <taxon>Sphaceloma</taxon>
    </lineage>
</organism>
<dbReference type="STRING" id="2082308.A0A2K1QIV7"/>
<keyword evidence="3" id="KW-1185">Reference proteome</keyword>
<dbReference type="OrthoDB" id="288942at2759"/>
<proteinExistence type="predicted"/>
<dbReference type="InParanoid" id="A0A2K1QIV7"/>
<accession>A0A2K1QIV7</accession>
<comment type="caution">
    <text evidence="2">The sequence shown here is derived from an EMBL/GenBank/DDBJ whole genome shotgun (WGS) entry which is preliminary data.</text>
</comment>
<sequence>MATVPTTTIVEPLPQLQCPLFADLPGEIRAQIFSLALLPCPSLTARYPRNCLWNRPGHFAPLRTYTDLLRTCKAVHAETWHLPYKHTSLTLYLASFDRRPVNSLNPFVLEEQLKALPEPLGAQELQIFSQLFMLESGDMLQNVLDLPNFAPRRIIITVRHTDFWFWESDEPLRVNAAFVRHCQFPTSVKEVEIRFETVERKKDQVDLLASQAKEWVFARKDEKLLRWKEEGLEKWTGVSTLNQQRWIRDESRPGQIDYVIKSVVFDVPRAEDEHDDKGSRGEDLHVPSDRFEQMAPENASIFVDELKRARVPRDADGQTALEMVRQYREHNENGLHRWNTHWPLSERAAGREEDETGDDVVVEDDERNFSYYFLPGNPEAGRDLIDDRFGGLQSAYEYQYYRRRLVRWLRLREQDEAAAEAVKAEWFPFRFRWTGPDRTGEDEWTTDEDDDDNDDDDENDEFNDDGEAEAEGEADNGEANDDGDGDGDGDHEMSQ</sequence>
<gene>
    <name evidence="2" type="ORF">CAC42_2324</name>
</gene>